<name>A0ACA9S410_9GLOM</name>
<feature type="non-terminal residue" evidence="1">
    <location>
        <position position="1"/>
    </location>
</feature>
<comment type="caution">
    <text evidence="1">The sequence shown here is derived from an EMBL/GenBank/DDBJ whole genome shotgun (WGS) entry which is preliminary data.</text>
</comment>
<reference evidence="1" key="1">
    <citation type="submission" date="2021-06" db="EMBL/GenBank/DDBJ databases">
        <authorList>
            <person name="Kallberg Y."/>
            <person name="Tangrot J."/>
            <person name="Rosling A."/>
        </authorList>
    </citation>
    <scope>NUCLEOTIDE SEQUENCE</scope>
    <source>
        <strain evidence="1">MA461A</strain>
    </source>
</reference>
<dbReference type="Proteomes" id="UP000789920">
    <property type="component" value="Unassembled WGS sequence"/>
</dbReference>
<protein>
    <submittedName>
        <fullName evidence="1">34541_t:CDS:1</fullName>
    </submittedName>
</protein>
<proteinExistence type="predicted"/>
<gene>
    <name evidence="1" type="ORF">RPERSI_LOCUS26138</name>
</gene>
<accession>A0ACA9S410</accession>
<sequence length="92" mass="10473">LVFGLDIFRVILGCCGICVVLLEFWEEEDGKIRYQESNNNSNNENGKEKENSSSDSDNHDESLQDDMRANEINENVSKFISIQNLSNNNDIT</sequence>
<organism evidence="1 2">
    <name type="scientific">Racocetra persica</name>
    <dbReference type="NCBI Taxonomy" id="160502"/>
    <lineage>
        <taxon>Eukaryota</taxon>
        <taxon>Fungi</taxon>
        <taxon>Fungi incertae sedis</taxon>
        <taxon>Mucoromycota</taxon>
        <taxon>Glomeromycotina</taxon>
        <taxon>Glomeromycetes</taxon>
        <taxon>Diversisporales</taxon>
        <taxon>Gigasporaceae</taxon>
        <taxon>Racocetra</taxon>
    </lineage>
</organism>
<keyword evidence="2" id="KW-1185">Reference proteome</keyword>
<dbReference type="EMBL" id="CAJVQC010088232">
    <property type="protein sequence ID" value="CAG8823959.1"/>
    <property type="molecule type" value="Genomic_DNA"/>
</dbReference>
<evidence type="ECO:0000313" key="2">
    <source>
        <dbReference type="Proteomes" id="UP000789920"/>
    </source>
</evidence>
<evidence type="ECO:0000313" key="1">
    <source>
        <dbReference type="EMBL" id="CAG8823959.1"/>
    </source>
</evidence>